<geneLocation type="plasmid" evidence="1">
    <name>pP12375-3FII</name>
</geneLocation>
<evidence type="ECO:0000313" key="1">
    <source>
        <dbReference type="EMBL" id="QLG00489.1"/>
    </source>
</evidence>
<protein>
    <submittedName>
        <fullName evidence="1">Uncharacterized protein</fullName>
    </submittedName>
</protein>
<name>A0A7D5FVG8_9ENTR</name>
<keyword evidence="1" id="KW-0614">Plasmid</keyword>
<proteinExistence type="predicted"/>
<sequence length="196" mass="21654">MSSITAKHHPVIASRPQAAITPRGQKVPGVALRHHEMAKRAALYSYILPEIYLARTSAMSRDANDTLLSAVHNIHVYHCSLAPFTMAYAFKLTVLPEVALHETAELSILLTLSFLPPESAYKLSFGPSGMVGIVTQPEQHSEQKAPGIHSGWKRLREYYPWGPLKPAKAALKAFFRWLDVQPDMPICVFTGKPGDA</sequence>
<organism evidence="1">
    <name type="scientific">Leclercia adecarboxylata</name>
    <dbReference type="NCBI Taxonomy" id="83655"/>
    <lineage>
        <taxon>Bacteria</taxon>
        <taxon>Pseudomonadati</taxon>
        <taxon>Pseudomonadota</taxon>
        <taxon>Gammaproteobacteria</taxon>
        <taxon>Enterobacterales</taxon>
        <taxon>Enterobacteriaceae</taxon>
        <taxon>Leclercia</taxon>
    </lineage>
</organism>
<reference evidence="1" key="1">
    <citation type="submission" date="2019-12" db="EMBL/GenBank/DDBJ databases">
        <authorList>
            <person name="Zhou D."/>
        </authorList>
    </citation>
    <scope>NUCLEOTIDE SEQUENCE</scope>
    <source>
        <strain evidence="1">P12375</strain>
        <plasmid evidence="1">pP12375-3FII</plasmid>
    </source>
</reference>
<accession>A0A7D5FVG8</accession>
<dbReference type="EMBL" id="MN821364">
    <property type="protein sequence ID" value="QLG00489.1"/>
    <property type="molecule type" value="Genomic_DNA"/>
</dbReference>
<dbReference type="AlphaFoldDB" id="A0A7D5FVG8"/>